<dbReference type="Pfam" id="PF13412">
    <property type="entry name" value="HTH_24"/>
    <property type="match status" value="1"/>
</dbReference>
<comment type="similarity">
    <text evidence="1">Belongs to the ROK (NagC/XylR) family.</text>
</comment>
<gene>
    <name evidence="3" type="ORF">MOP44_01445</name>
</gene>
<dbReference type="KEGG" id="orp:MOP44_01445"/>
<evidence type="ECO:0000256" key="2">
    <source>
        <dbReference type="SAM" id="MobiDB-lite"/>
    </source>
</evidence>
<dbReference type="InterPro" id="IPR036388">
    <property type="entry name" value="WH-like_DNA-bd_sf"/>
</dbReference>
<dbReference type="AlphaFoldDB" id="A0A9J7BPD3"/>
<organism evidence="3 4">
    <name type="scientific">Occallatibacter riparius</name>
    <dbReference type="NCBI Taxonomy" id="1002689"/>
    <lineage>
        <taxon>Bacteria</taxon>
        <taxon>Pseudomonadati</taxon>
        <taxon>Acidobacteriota</taxon>
        <taxon>Terriglobia</taxon>
        <taxon>Terriglobales</taxon>
        <taxon>Acidobacteriaceae</taxon>
        <taxon>Occallatibacter</taxon>
    </lineage>
</organism>
<accession>A0A9J7BPD3</accession>
<dbReference type="PANTHER" id="PTHR18964">
    <property type="entry name" value="ROK (REPRESSOR, ORF, KINASE) FAMILY"/>
    <property type="match status" value="1"/>
</dbReference>
<feature type="region of interest" description="Disordered" evidence="2">
    <location>
        <begin position="1"/>
        <end position="32"/>
    </location>
</feature>
<dbReference type="Gene3D" id="1.10.10.10">
    <property type="entry name" value="Winged helix-like DNA-binding domain superfamily/Winged helix DNA-binding domain"/>
    <property type="match status" value="1"/>
</dbReference>
<dbReference type="PANTHER" id="PTHR18964:SF149">
    <property type="entry name" value="BIFUNCTIONAL UDP-N-ACETYLGLUCOSAMINE 2-EPIMERASE_N-ACETYLMANNOSAMINE KINASE"/>
    <property type="match status" value="1"/>
</dbReference>
<dbReference type="SUPFAM" id="SSF53067">
    <property type="entry name" value="Actin-like ATPase domain"/>
    <property type="match status" value="1"/>
</dbReference>
<dbReference type="InterPro" id="IPR000600">
    <property type="entry name" value="ROK"/>
</dbReference>
<dbReference type="Pfam" id="PF00480">
    <property type="entry name" value="ROK"/>
    <property type="match status" value="1"/>
</dbReference>
<dbReference type="Proteomes" id="UP001059380">
    <property type="component" value="Chromosome"/>
</dbReference>
<evidence type="ECO:0000256" key="1">
    <source>
        <dbReference type="ARBA" id="ARBA00006479"/>
    </source>
</evidence>
<keyword evidence="4" id="KW-1185">Reference proteome</keyword>
<dbReference type="RefSeq" id="WP_260794117.1">
    <property type="nucleotide sequence ID" value="NZ_CP093313.1"/>
</dbReference>
<reference evidence="3" key="1">
    <citation type="submission" date="2021-04" db="EMBL/GenBank/DDBJ databases">
        <title>Phylogenetic analysis of Acidobacteriaceae.</title>
        <authorList>
            <person name="Qiu L."/>
            <person name="Zhang Q."/>
        </authorList>
    </citation>
    <scope>NUCLEOTIDE SEQUENCE</scope>
    <source>
        <strain evidence="3">DSM 25168</strain>
    </source>
</reference>
<dbReference type="EMBL" id="CP093313">
    <property type="protein sequence ID" value="UWZ84611.1"/>
    <property type="molecule type" value="Genomic_DNA"/>
</dbReference>
<feature type="compositionally biased region" description="Basic and acidic residues" evidence="2">
    <location>
        <begin position="11"/>
        <end position="25"/>
    </location>
</feature>
<evidence type="ECO:0000313" key="4">
    <source>
        <dbReference type="Proteomes" id="UP001059380"/>
    </source>
</evidence>
<proteinExistence type="inferred from homology"/>
<dbReference type="InterPro" id="IPR043129">
    <property type="entry name" value="ATPase_NBD"/>
</dbReference>
<dbReference type="SUPFAM" id="SSF46785">
    <property type="entry name" value="Winged helix' DNA-binding domain"/>
    <property type="match status" value="1"/>
</dbReference>
<protein>
    <submittedName>
        <fullName evidence="3">ROK family transcriptional regulator</fullName>
    </submittedName>
</protein>
<evidence type="ECO:0000313" key="3">
    <source>
        <dbReference type="EMBL" id="UWZ84611.1"/>
    </source>
</evidence>
<dbReference type="Gene3D" id="3.30.420.40">
    <property type="match status" value="2"/>
</dbReference>
<dbReference type="InterPro" id="IPR036390">
    <property type="entry name" value="WH_DNA-bd_sf"/>
</dbReference>
<name>A0A9J7BPD3_9BACT</name>
<sequence length="417" mass="45463">MSLRNISTVNERNRSSRLIPKDRSSGRAQAMSPIRDSNRDLVLEVLRRNQPISRVDIARRSGLQRSTISSIVDELIEERWAREGSVVKTERGRRPTMLTMNDDLLLLVADVRPTKAILAVVDLNGRFLDRAVVPIIADAKEGVELIAAGMRQLRSNFPGKRWEGVGISLPGRVNKITHKLAWAPNLPWVGFDIRGTLQKALKLQVELENAANACLLSEVWFGHLEGVQNAVLITIAEGVGASAIVNGTLMEGAEGLAGELGHVTVSDSGPRCACGQVGCWEMFASCRAALRYFHEEMKGKGAATIQDLLNLEANGDKAARAALNWQAEWIGRGMRVVTAGFNPELILFVGDITLRWDAVGPIVRAELTKRLVGGAQPKIAIVSDGEAARLRGAAAVLLQRHISFKRTSRSRKVAVTA</sequence>
<feature type="compositionally biased region" description="Polar residues" evidence="2">
    <location>
        <begin position="1"/>
        <end position="10"/>
    </location>
</feature>